<keyword evidence="2" id="KW-1185">Reference proteome</keyword>
<evidence type="ECO:0000313" key="1">
    <source>
        <dbReference type="EMBL" id="NYI99627.1"/>
    </source>
</evidence>
<protein>
    <submittedName>
        <fullName evidence="1">Ketosteroid isomerase-like protein</fullName>
    </submittedName>
</protein>
<name>A0A853BZ00_9ACTN</name>
<organism evidence="1 2">
    <name type="scientific">Nocardioides thalensis</name>
    <dbReference type="NCBI Taxonomy" id="1914755"/>
    <lineage>
        <taxon>Bacteria</taxon>
        <taxon>Bacillati</taxon>
        <taxon>Actinomycetota</taxon>
        <taxon>Actinomycetes</taxon>
        <taxon>Propionibacteriales</taxon>
        <taxon>Nocardioidaceae</taxon>
        <taxon>Nocardioides</taxon>
    </lineage>
</organism>
<comment type="caution">
    <text evidence="1">The sequence shown here is derived from an EMBL/GenBank/DDBJ whole genome shotgun (WGS) entry which is preliminary data.</text>
</comment>
<evidence type="ECO:0000313" key="2">
    <source>
        <dbReference type="Proteomes" id="UP000530424"/>
    </source>
</evidence>
<dbReference type="Gene3D" id="3.10.450.50">
    <property type="match status" value="1"/>
</dbReference>
<dbReference type="EMBL" id="JACCFP010000001">
    <property type="protein sequence ID" value="NYI99627.1"/>
    <property type="molecule type" value="Genomic_DNA"/>
</dbReference>
<dbReference type="InterPro" id="IPR032710">
    <property type="entry name" value="NTF2-like_dom_sf"/>
</dbReference>
<accession>A0A853BZ00</accession>
<keyword evidence="1" id="KW-0413">Isomerase</keyword>
<dbReference type="Proteomes" id="UP000530424">
    <property type="component" value="Unassembled WGS sequence"/>
</dbReference>
<proteinExistence type="predicted"/>
<sequence>MVVWITVRDSRIVRYHLYEDSWSVAQATA</sequence>
<reference evidence="1 2" key="1">
    <citation type="submission" date="2020-07" db="EMBL/GenBank/DDBJ databases">
        <title>Sequencing the genomes of 1000 actinobacteria strains.</title>
        <authorList>
            <person name="Klenk H.-P."/>
        </authorList>
    </citation>
    <scope>NUCLEOTIDE SEQUENCE [LARGE SCALE GENOMIC DNA]</scope>
    <source>
        <strain evidence="1 2">DSM 103833</strain>
    </source>
</reference>
<dbReference type="AlphaFoldDB" id="A0A853BZ00"/>
<gene>
    <name evidence="1" type="ORF">HNR19_000326</name>
</gene>
<dbReference type="GO" id="GO:0016853">
    <property type="term" value="F:isomerase activity"/>
    <property type="evidence" value="ECO:0007669"/>
    <property type="project" value="UniProtKB-KW"/>
</dbReference>
<dbReference type="SUPFAM" id="SSF54427">
    <property type="entry name" value="NTF2-like"/>
    <property type="match status" value="1"/>
</dbReference>